<keyword evidence="10" id="KW-1185">Reference proteome</keyword>
<dbReference type="Pfam" id="PF02163">
    <property type="entry name" value="Peptidase_M50"/>
    <property type="match status" value="1"/>
</dbReference>
<evidence type="ECO:0000256" key="2">
    <source>
        <dbReference type="ARBA" id="ARBA00004141"/>
    </source>
</evidence>
<organism evidence="9 10">
    <name type="scientific">Planococcus liqunii</name>
    <dbReference type="NCBI Taxonomy" id="3058394"/>
    <lineage>
        <taxon>Bacteria</taxon>
        <taxon>Bacillati</taxon>
        <taxon>Bacillota</taxon>
        <taxon>Bacilli</taxon>
        <taxon>Bacillales</taxon>
        <taxon>Caryophanaceae</taxon>
        <taxon>Planococcus</taxon>
    </lineage>
</organism>
<comment type="cofactor">
    <cofactor evidence="1">
        <name>Zn(2+)</name>
        <dbReference type="ChEBI" id="CHEBI:29105"/>
    </cofactor>
</comment>
<sequence length="167" mass="18238">MLLEVAMVLLIISMALFIHEMGHAVATILRNKKAKAEIYMGSPGKEKKLKLKLGRITCYLTIALYAFCQPINSEELPPPTYKQRLTMLIGGPTASLLGFAVLYVSSHLFSGIPGNILINLAGASFFLFISPLIPFTYPSFLGGGPSDGLQILNLVKENRQQRGPESN</sequence>
<feature type="transmembrane region" description="Helical" evidence="7">
    <location>
        <begin position="87"/>
        <end position="104"/>
    </location>
</feature>
<evidence type="ECO:0000259" key="8">
    <source>
        <dbReference type="Pfam" id="PF02163"/>
    </source>
</evidence>
<evidence type="ECO:0000256" key="5">
    <source>
        <dbReference type="ARBA" id="ARBA00022989"/>
    </source>
</evidence>
<accession>A0ABT8MSN9</accession>
<gene>
    <name evidence="9" type="ORF">QWY15_11545</name>
</gene>
<evidence type="ECO:0000256" key="7">
    <source>
        <dbReference type="SAM" id="Phobius"/>
    </source>
</evidence>
<name>A0ABT8MSN9_9BACL</name>
<protein>
    <recommendedName>
        <fullName evidence="8">Peptidase M50 domain-containing protein</fullName>
    </recommendedName>
</protein>
<keyword evidence="5 7" id="KW-1133">Transmembrane helix</keyword>
<evidence type="ECO:0000256" key="3">
    <source>
        <dbReference type="ARBA" id="ARBA00007931"/>
    </source>
</evidence>
<dbReference type="EMBL" id="JAUJWW010000004">
    <property type="protein sequence ID" value="MDN7227932.1"/>
    <property type="molecule type" value="Genomic_DNA"/>
</dbReference>
<comment type="subcellular location">
    <subcellularLocation>
        <location evidence="2">Membrane</location>
        <topology evidence="2">Multi-pass membrane protein</topology>
    </subcellularLocation>
</comment>
<feature type="transmembrane region" description="Helical" evidence="7">
    <location>
        <begin position="49"/>
        <end position="67"/>
    </location>
</feature>
<evidence type="ECO:0000256" key="4">
    <source>
        <dbReference type="ARBA" id="ARBA00022692"/>
    </source>
</evidence>
<evidence type="ECO:0000313" key="9">
    <source>
        <dbReference type="EMBL" id="MDN7227932.1"/>
    </source>
</evidence>
<dbReference type="InterPro" id="IPR008915">
    <property type="entry name" value="Peptidase_M50"/>
</dbReference>
<reference evidence="9 10" key="1">
    <citation type="submission" date="2023-06" db="EMBL/GenBank/DDBJ databases">
        <title>Novel species in genus Planococcus.</title>
        <authorList>
            <person name="Ning S."/>
        </authorList>
    </citation>
    <scope>NUCLEOTIDE SEQUENCE [LARGE SCALE GENOMIC DNA]</scope>
    <source>
        <strain evidence="9 10">N064</strain>
    </source>
</reference>
<evidence type="ECO:0000256" key="6">
    <source>
        <dbReference type="ARBA" id="ARBA00023136"/>
    </source>
</evidence>
<feature type="transmembrane region" description="Helical" evidence="7">
    <location>
        <begin position="6"/>
        <end position="29"/>
    </location>
</feature>
<keyword evidence="6 7" id="KW-0472">Membrane</keyword>
<dbReference type="RefSeq" id="WP_300984429.1">
    <property type="nucleotide sequence ID" value="NZ_CP129238.1"/>
</dbReference>
<comment type="similarity">
    <text evidence="3">Belongs to the peptidase M50B family.</text>
</comment>
<evidence type="ECO:0000313" key="10">
    <source>
        <dbReference type="Proteomes" id="UP001172054"/>
    </source>
</evidence>
<keyword evidence="4 7" id="KW-0812">Transmembrane</keyword>
<proteinExistence type="inferred from homology"/>
<evidence type="ECO:0000256" key="1">
    <source>
        <dbReference type="ARBA" id="ARBA00001947"/>
    </source>
</evidence>
<dbReference type="Proteomes" id="UP001172054">
    <property type="component" value="Unassembled WGS sequence"/>
</dbReference>
<feature type="domain" description="Peptidase M50" evidence="8">
    <location>
        <begin position="8"/>
        <end position="111"/>
    </location>
</feature>
<comment type="caution">
    <text evidence="9">The sequence shown here is derived from an EMBL/GenBank/DDBJ whole genome shotgun (WGS) entry which is preliminary data.</text>
</comment>
<feature type="transmembrane region" description="Helical" evidence="7">
    <location>
        <begin position="116"/>
        <end position="137"/>
    </location>
</feature>